<keyword evidence="3" id="KW-1185">Reference proteome</keyword>
<feature type="compositionally biased region" description="Polar residues" evidence="1">
    <location>
        <begin position="13"/>
        <end position="22"/>
    </location>
</feature>
<feature type="region of interest" description="Disordered" evidence="1">
    <location>
        <begin position="58"/>
        <end position="81"/>
    </location>
</feature>
<gene>
    <name evidence="2" type="ORF">GWI33_014257</name>
</gene>
<protein>
    <submittedName>
        <fullName evidence="2">Uncharacterized protein</fullName>
    </submittedName>
</protein>
<organism evidence="2 3">
    <name type="scientific">Rhynchophorus ferrugineus</name>
    <name type="common">Red palm weevil</name>
    <name type="synonym">Curculio ferrugineus</name>
    <dbReference type="NCBI Taxonomy" id="354439"/>
    <lineage>
        <taxon>Eukaryota</taxon>
        <taxon>Metazoa</taxon>
        <taxon>Ecdysozoa</taxon>
        <taxon>Arthropoda</taxon>
        <taxon>Hexapoda</taxon>
        <taxon>Insecta</taxon>
        <taxon>Pterygota</taxon>
        <taxon>Neoptera</taxon>
        <taxon>Endopterygota</taxon>
        <taxon>Coleoptera</taxon>
        <taxon>Polyphaga</taxon>
        <taxon>Cucujiformia</taxon>
        <taxon>Curculionidae</taxon>
        <taxon>Dryophthorinae</taxon>
        <taxon>Rhynchophorus</taxon>
    </lineage>
</organism>
<dbReference type="Proteomes" id="UP000625711">
    <property type="component" value="Unassembled WGS sequence"/>
</dbReference>
<dbReference type="AlphaFoldDB" id="A0A834I5F7"/>
<evidence type="ECO:0000256" key="1">
    <source>
        <dbReference type="SAM" id="MobiDB-lite"/>
    </source>
</evidence>
<name>A0A834I5F7_RHYFE</name>
<proteinExistence type="predicted"/>
<dbReference type="EMBL" id="JAACXV010013598">
    <property type="protein sequence ID" value="KAF7273006.1"/>
    <property type="molecule type" value="Genomic_DNA"/>
</dbReference>
<comment type="caution">
    <text evidence="2">The sequence shown here is derived from an EMBL/GenBank/DDBJ whole genome shotgun (WGS) entry which is preliminary data.</text>
</comment>
<evidence type="ECO:0000313" key="2">
    <source>
        <dbReference type="EMBL" id="KAF7273006.1"/>
    </source>
</evidence>
<accession>A0A834I5F7</accession>
<reference evidence="2" key="1">
    <citation type="submission" date="2020-08" db="EMBL/GenBank/DDBJ databases">
        <title>Genome sequencing and assembly of the red palm weevil Rhynchophorus ferrugineus.</title>
        <authorList>
            <person name="Dias G.B."/>
            <person name="Bergman C.M."/>
            <person name="Manee M."/>
        </authorList>
    </citation>
    <scope>NUCLEOTIDE SEQUENCE</scope>
    <source>
        <strain evidence="2">AA-2017</strain>
        <tissue evidence="2">Whole larva</tissue>
    </source>
</reference>
<feature type="compositionally biased region" description="Basic residues" evidence="1">
    <location>
        <begin position="69"/>
        <end position="79"/>
    </location>
</feature>
<sequence>MCPIGHVRGTLSASSLLQSSPNGRGGWGVEERGRGGEVLPSIMVSQISRSIVKLVTRKDEVDSSSSTPKKPKFGRHRQRTVGQNDVERTKIEVFCISYPPGRHGRRSWWRSRLDNQVKLAVTMKLWKVLARNSHVYTNGVSQVVPIVKAHKVPTIELHVCVMQCWEGIAKGMMGRVTGEGKHSNRARSVLDYEIRDALTSSTGRGKSNFPPVPWTWPAL</sequence>
<feature type="region of interest" description="Disordered" evidence="1">
    <location>
        <begin position="13"/>
        <end position="32"/>
    </location>
</feature>
<evidence type="ECO:0000313" key="3">
    <source>
        <dbReference type="Proteomes" id="UP000625711"/>
    </source>
</evidence>